<dbReference type="InterPro" id="IPR004561">
    <property type="entry name" value="IsoChor_synthase"/>
</dbReference>
<keyword evidence="9" id="KW-1185">Reference proteome</keyword>
<reference evidence="9" key="1">
    <citation type="submission" date="2017-06" db="EMBL/GenBank/DDBJ databases">
        <authorList>
            <person name="Varghese N."/>
            <person name="Submissions S."/>
        </authorList>
    </citation>
    <scope>NUCLEOTIDE SEQUENCE [LARGE SCALE GENOMIC DNA]</scope>
    <source>
        <strain evidence="9">JCM 23211</strain>
    </source>
</reference>
<dbReference type="InterPro" id="IPR019999">
    <property type="entry name" value="Anth_synth_I-like"/>
</dbReference>
<proteinExistence type="inferred from homology"/>
<dbReference type="InterPro" id="IPR005801">
    <property type="entry name" value="ADC_synthase"/>
</dbReference>
<dbReference type="GO" id="GO:0008909">
    <property type="term" value="F:isochorismate synthase activity"/>
    <property type="evidence" value="ECO:0007669"/>
    <property type="project" value="UniProtKB-EC"/>
</dbReference>
<dbReference type="EC" id="5.4.4.2" evidence="3"/>
<feature type="domain" description="Chorismate-utilising enzyme C-terminal" evidence="7">
    <location>
        <begin position="105"/>
        <end position="368"/>
    </location>
</feature>
<dbReference type="Pfam" id="PF00425">
    <property type="entry name" value="Chorismate_bind"/>
    <property type="match status" value="1"/>
</dbReference>
<dbReference type="PRINTS" id="PR00095">
    <property type="entry name" value="ANTSNTHASEI"/>
</dbReference>
<evidence type="ECO:0000256" key="6">
    <source>
        <dbReference type="SAM" id="MobiDB-lite"/>
    </source>
</evidence>
<evidence type="ECO:0000256" key="2">
    <source>
        <dbReference type="ARBA" id="ARBA00005297"/>
    </source>
</evidence>
<dbReference type="EMBL" id="FZOW01000002">
    <property type="protein sequence ID" value="SNS38297.1"/>
    <property type="molecule type" value="Genomic_DNA"/>
</dbReference>
<feature type="region of interest" description="Disordered" evidence="6">
    <location>
        <begin position="1"/>
        <end position="22"/>
    </location>
</feature>
<keyword evidence="4" id="KW-0413">Isomerase</keyword>
<evidence type="ECO:0000313" key="8">
    <source>
        <dbReference type="EMBL" id="SNS38297.1"/>
    </source>
</evidence>
<comment type="similarity">
    <text evidence="2">Belongs to the isochorismate synthase family.</text>
</comment>
<dbReference type="AlphaFoldDB" id="A0A239E116"/>
<dbReference type="PANTHER" id="PTHR42839:SF2">
    <property type="entry name" value="ISOCHORISMATE SYNTHASE ENTC"/>
    <property type="match status" value="1"/>
</dbReference>
<dbReference type="OrthoDB" id="9806579at2"/>
<evidence type="ECO:0000256" key="5">
    <source>
        <dbReference type="ARBA" id="ARBA00041564"/>
    </source>
</evidence>
<organism evidence="8 9">
    <name type="scientific">Rhodococcoides kyotonense</name>
    <dbReference type="NCBI Taxonomy" id="398843"/>
    <lineage>
        <taxon>Bacteria</taxon>
        <taxon>Bacillati</taxon>
        <taxon>Actinomycetota</taxon>
        <taxon>Actinomycetes</taxon>
        <taxon>Mycobacteriales</taxon>
        <taxon>Nocardiaceae</taxon>
        <taxon>Rhodococcoides</taxon>
    </lineage>
</organism>
<dbReference type="RefSeq" id="WP_089243217.1">
    <property type="nucleotide sequence ID" value="NZ_FZOW01000002.1"/>
</dbReference>
<dbReference type="NCBIfam" id="TIGR00543">
    <property type="entry name" value="isochor_syn"/>
    <property type="match status" value="1"/>
</dbReference>
<dbReference type="PANTHER" id="PTHR42839">
    <property type="entry name" value="ISOCHORISMATE SYNTHASE ENTC"/>
    <property type="match status" value="1"/>
</dbReference>
<comment type="catalytic activity">
    <reaction evidence="1">
        <text>chorismate = isochorismate</text>
        <dbReference type="Rhea" id="RHEA:18985"/>
        <dbReference type="ChEBI" id="CHEBI:29748"/>
        <dbReference type="ChEBI" id="CHEBI:29780"/>
        <dbReference type="EC" id="5.4.4.2"/>
    </reaction>
</comment>
<accession>A0A239E116</accession>
<evidence type="ECO:0000256" key="4">
    <source>
        <dbReference type="ARBA" id="ARBA00023235"/>
    </source>
</evidence>
<sequence length="380" mass="39994">MSTQASTTDESTGVGTPPPGEFVLSRPHGTVTASGVRGQFDDAGAAVAALRSGNVAQVAGALPFASDAPCALTWPDRFVSTTQRWVPRRALTPLPNFAIDELREAEHLDRVRTAVEVLRSEHSALQKVVLARTLTLRADASADPDSVLAALVSGTPHGNGYRVDLSAAGGRFVGKTLVGSSPEVLIRKQGSVVTCHPLAGSAPRHTDPRIDDDNGRALAESSKDLREHAFVVDAIRTALAPFCSELDIPDVPTLTTTPQLWHLGTPIRGVLRDPQVTSLELALALHPTPAVCGTPTELAYASIDELEGDRGFYAGAVGWCTADGDGEWMVAIRCAEISSDRRRVDAYAGGGIVAQSDPDAELQETITKFGTVLGALGVQL</sequence>
<protein>
    <recommendedName>
        <fullName evidence="3">isochorismate synthase</fullName>
        <ecNumber evidence="3">5.4.4.2</ecNumber>
    </recommendedName>
    <alternativeName>
        <fullName evidence="5">Isochorismate mutase</fullName>
    </alternativeName>
</protein>
<evidence type="ECO:0000313" key="9">
    <source>
        <dbReference type="Proteomes" id="UP000198327"/>
    </source>
</evidence>
<dbReference type="InterPro" id="IPR015890">
    <property type="entry name" value="Chorismate_C"/>
</dbReference>
<feature type="compositionally biased region" description="Polar residues" evidence="6">
    <location>
        <begin position="1"/>
        <end position="14"/>
    </location>
</feature>
<dbReference type="SUPFAM" id="SSF56322">
    <property type="entry name" value="ADC synthase"/>
    <property type="match status" value="1"/>
</dbReference>
<dbReference type="Gene3D" id="3.60.120.10">
    <property type="entry name" value="Anthranilate synthase"/>
    <property type="match status" value="1"/>
</dbReference>
<evidence type="ECO:0000256" key="1">
    <source>
        <dbReference type="ARBA" id="ARBA00000799"/>
    </source>
</evidence>
<evidence type="ECO:0000259" key="7">
    <source>
        <dbReference type="Pfam" id="PF00425"/>
    </source>
</evidence>
<evidence type="ECO:0000256" key="3">
    <source>
        <dbReference type="ARBA" id="ARBA00012824"/>
    </source>
</evidence>
<gene>
    <name evidence="8" type="ORF">SAMN05421642_102144</name>
</gene>
<name>A0A239E116_9NOCA</name>
<dbReference type="Proteomes" id="UP000198327">
    <property type="component" value="Unassembled WGS sequence"/>
</dbReference>